<dbReference type="Proteomes" id="UP000219338">
    <property type="component" value="Unassembled WGS sequence"/>
</dbReference>
<dbReference type="InterPro" id="IPR052035">
    <property type="entry name" value="ZnF_BED_domain_contain"/>
</dbReference>
<dbReference type="GO" id="GO:0005634">
    <property type="term" value="C:nucleus"/>
    <property type="evidence" value="ECO:0007669"/>
    <property type="project" value="UniProtKB-SubCell"/>
</dbReference>
<evidence type="ECO:0000256" key="4">
    <source>
        <dbReference type="ARBA" id="ARBA00022833"/>
    </source>
</evidence>
<feature type="compositionally biased region" description="Gly residues" evidence="6">
    <location>
        <begin position="7"/>
        <end position="19"/>
    </location>
</feature>
<dbReference type="GO" id="GO:0008270">
    <property type="term" value="F:zinc ion binding"/>
    <property type="evidence" value="ECO:0007669"/>
    <property type="project" value="UniProtKB-KW"/>
</dbReference>
<accession>A0A284S519</accession>
<dbReference type="InterPro" id="IPR008906">
    <property type="entry name" value="HATC_C_dom"/>
</dbReference>
<evidence type="ECO:0000256" key="2">
    <source>
        <dbReference type="ARBA" id="ARBA00022723"/>
    </source>
</evidence>
<feature type="region of interest" description="Disordered" evidence="6">
    <location>
        <begin position="127"/>
        <end position="175"/>
    </location>
</feature>
<dbReference type="OrthoDB" id="3172935at2759"/>
<dbReference type="EMBL" id="FUEG01000032">
    <property type="protein sequence ID" value="SJL16046.1"/>
    <property type="molecule type" value="Genomic_DNA"/>
</dbReference>
<dbReference type="Pfam" id="PF05699">
    <property type="entry name" value="Dimer_Tnp_hAT"/>
    <property type="match status" value="1"/>
</dbReference>
<evidence type="ECO:0000256" key="5">
    <source>
        <dbReference type="ARBA" id="ARBA00023242"/>
    </source>
</evidence>
<keyword evidence="5" id="KW-0539">Nucleus</keyword>
<evidence type="ECO:0000256" key="3">
    <source>
        <dbReference type="ARBA" id="ARBA00022771"/>
    </source>
</evidence>
<feature type="region of interest" description="Disordered" evidence="6">
    <location>
        <begin position="1"/>
        <end position="110"/>
    </location>
</feature>
<keyword evidence="2" id="KW-0479">Metal-binding</keyword>
<dbReference type="PANTHER" id="PTHR46481">
    <property type="entry name" value="ZINC FINGER BED DOMAIN-CONTAINING PROTEIN 4"/>
    <property type="match status" value="1"/>
</dbReference>
<evidence type="ECO:0000256" key="1">
    <source>
        <dbReference type="ARBA" id="ARBA00004123"/>
    </source>
</evidence>
<gene>
    <name evidence="8" type="ORF">ARMOST_19561</name>
</gene>
<reference evidence="9" key="1">
    <citation type="journal article" date="2017" name="Nat. Ecol. Evol.">
        <title>Genome expansion and lineage-specific genetic innovations in the forest pathogenic fungi Armillaria.</title>
        <authorList>
            <person name="Sipos G."/>
            <person name="Prasanna A.N."/>
            <person name="Walter M.C."/>
            <person name="O'Connor E."/>
            <person name="Balint B."/>
            <person name="Krizsan K."/>
            <person name="Kiss B."/>
            <person name="Hess J."/>
            <person name="Varga T."/>
            <person name="Slot J."/>
            <person name="Riley R."/>
            <person name="Boka B."/>
            <person name="Rigling D."/>
            <person name="Barry K."/>
            <person name="Lee J."/>
            <person name="Mihaltcheva S."/>
            <person name="LaButti K."/>
            <person name="Lipzen A."/>
            <person name="Waldron R."/>
            <person name="Moloney N.M."/>
            <person name="Sperisen C."/>
            <person name="Kredics L."/>
            <person name="Vagvoelgyi C."/>
            <person name="Patrignani A."/>
            <person name="Fitzpatrick D."/>
            <person name="Nagy I."/>
            <person name="Doyle S."/>
            <person name="Anderson J.B."/>
            <person name="Grigoriev I.V."/>
            <person name="Gueldener U."/>
            <person name="Muensterkoetter M."/>
            <person name="Nagy L.G."/>
        </authorList>
    </citation>
    <scope>NUCLEOTIDE SEQUENCE [LARGE SCALE GENOMIC DNA]</scope>
    <source>
        <strain evidence="9">C18/9</strain>
    </source>
</reference>
<dbReference type="PANTHER" id="PTHR46481:SF10">
    <property type="entry name" value="ZINC FINGER BED DOMAIN-CONTAINING PROTEIN 39"/>
    <property type="match status" value="1"/>
</dbReference>
<dbReference type="SUPFAM" id="SSF53098">
    <property type="entry name" value="Ribonuclease H-like"/>
    <property type="match status" value="1"/>
</dbReference>
<keyword evidence="9" id="KW-1185">Reference proteome</keyword>
<evidence type="ECO:0000313" key="8">
    <source>
        <dbReference type="EMBL" id="SJL16046.1"/>
    </source>
</evidence>
<dbReference type="OMA" id="NEYCASK"/>
<feature type="domain" description="HAT C-terminal dimerisation" evidence="7">
    <location>
        <begin position="732"/>
        <end position="806"/>
    </location>
</feature>
<dbReference type="InterPro" id="IPR012337">
    <property type="entry name" value="RNaseH-like_sf"/>
</dbReference>
<dbReference type="GO" id="GO:0046983">
    <property type="term" value="F:protein dimerization activity"/>
    <property type="evidence" value="ECO:0007669"/>
    <property type="project" value="InterPro"/>
</dbReference>
<evidence type="ECO:0000313" key="9">
    <source>
        <dbReference type="Proteomes" id="UP000219338"/>
    </source>
</evidence>
<proteinExistence type="predicted"/>
<comment type="subcellular location">
    <subcellularLocation>
        <location evidence="1">Nucleus</location>
    </subcellularLocation>
</comment>
<feature type="compositionally biased region" description="Basic residues" evidence="6">
    <location>
        <begin position="156"/>
        <end position="173"/>
    </location>
</feature>
<name>A0A284S519_ARMOS</name>
<sequence>MARGVRGSCGRGSRGGRGSGRGRGRGRGGGVSTDIAPPDTPDDRTVHPGGALEFTFRVPDYQQGTPTRLPSAEQRTDESPPPSSRRRGHQNAPSPFHSDADNPFIERTPLNPQSRHTVQFSAGEEVFNFDTSPSPSSPPQTPTQRSHDIHQTPQSHRGRRRARQQQQQKKKTKQTADIYPFFEEYEDRMYCILCKSEDHGTWSTSYACDTSTGNWRRHLYREHVALWVEACDRMGVEIIAPAALDAINEYCASKGRPGVRKSVPTNLDAAPFSPEAIVNALIAFIAATDQSINIIESPELRRIFLMLREELTDNDIPHRTHLRECIMETWQEHLQQLSKDMLGALGKISFTCDLWTNSNLVPFMAVTVHWIETKKIPVPGTGEMKYSLSLRADLIGFHCVPGHHDGEHLAHAFLLILDRLRIAIKIGWISLDNASNNDTFMCFLESELRRRHIPFDAIKRHIRCFAHIVNLACKAILGAITNLEFAASDAADFEPTLEEANTFGAALQRDPITLVRTLVRVIRASSLRRQFFSEVVAALKLNNLQLLRDVITRWSSTLLIIDRALYLRPAVDKFLDAREFPELRKYKLGDTEWNVLADFKEILSVPHSFQQLLSTEKTPCICNTIPAFEAMRTMWENKRLNFPHLADIITAGLDKLDDYCERADDVPVYFFAIYIQVMFIETLQSYYRTADVHHQTPARPATTALARVAAILGMDTIDEADNSHRQSLETEVNAYLSEPRSSIPVLKYWEDNQHRYPTLFAFALDVLPIQSTSVPSERVFSSAKETDALRRNRLSLEAMEALQMLKFSIRNGRGLSFTHDQGGCGPSARHIRLVGWSVEMVTKNNFAGPSKLAPVHSILSIMANLHA</sequence>
<evidence type="ECO:0000259" key="7">
    <source>
        <dbReference type="Pfam" id="PF05699"/>
    </source>
</evidence>
<keyword evidence="3" id="KW-0863">Zinc-finger</keyword>
<dbReference type="AlphaFoldDB" id="A0A284S519"/>
<dbReference type="STRING" id="47428.A0A284S519"/>
<protein>
    <recommendedName>
        <fullName evidence="7">HAT C-terminal dimerisation domain-containing protein</fullName>
    </recommendedName>
</protein>
<evidence type="ECO:0000256" key="6">
    <source>
        <dbReference type="SAM" id="MobiDB-lite"/>
    </source>
</evidence>
<keyword evidence="4" id="KW-0862">Zinc</keyword>
<organism evidence="8 9">
    <name type="scientific">Armillaria ostoyae</name>
    <name type="common">Armillaria root rot fungus</name>
    <dbReference type="NCBI Taxonomy" id="47428"/>
    <lineage>
        <taxon>Eukaryota</taxon>
        <taxon>Fungi</taxon>
        <taxon>Dikarya</taxon>
        <taxon>Basidiomycota</taxon>
        <taxon>Agaricomycotina</taxon>
        <taxon>Agaricomycetes</taxon>
        <taxon>Agaricomycetidae</taxon>
        <taxon>Agaricales</taxon>
        <taxon>Marasmiineae</taxon>
        <taxon>Physalacriaceae</taxon>
        <taxon>Armillaria</taxon>
    </lineage>
</organism>